<comment type="caution">
    <text evidence="8">The sequence shown here is derived from an EMBL/GenBank/DDBJ whole genome shotgun (WGS) entry which is preliminary data.</text>
</comment>
<sequence>MEVISLAAGSSYFRSPEAATGAAIAALQNGKTFYGPTAGTLSLRKAISQKYKADGVEVQPEQVLVTPGAKQALFNLFTVLLKEGDEVVVPTPAWFGFQELLKYSPAKGIALPTHLSDGYKLTPDMLRGTLTHRTRILLLTNPGNPTGRMYTKHELEALLEVVNDFPNLYLISDEIYDLVTYGRPFTTILSCQGAKAARTIVVNGFSKSFAMSGWRLGFILGPEDLIQRCIDFQQATLSGASVFVQDAAEAALKARAQALPPMQEVLARNREIMQQGLDAIPHISYYLPDGAYYFFPDLSYYLHYTSITGDVIKTTPDLCRYLRGCYNLELASGDSFGAPGHVRMSFAIEPGRLREAMQRLRQGLALLITDERDR</sequence>
<dbReference type="InterPro" id="IPR050596">
    <property type="entry name" value="AspAT/PAT-like"/>
</dbReference>
<dbReference type="PANTHER" id="PTHR46383:SF1">
    <property type="entry name" value="ASPARTATE AMINOTRANSFERASE"/>
    <property type="match status" value="1"/>
</dbReference>
<dbReference type="OrthoDB" id="1489696at2"/>
<evidence type="ECO:0000256" key="3">
    <source>
        <dbReference type="ARBA" id="ARBA00022576"/>
    </source>
</evidence>
<dbReference type="CDD" id="cd00609">
    <property type="entry name" value="AAT_like"/>
    <property type="match status" value="1"/>
</dbReference>
<evidence type="ECO:0000256" key="2">
    <source>
        <dbReference type="ARBA" id="ARBA00007441"/>
    </source>
</evidence>
<dbReference type="EC" id="2.6.1.-" evidence="6"/>
<dbReference type="Proteomes" id="UP000186551">
    <property type="component" value="Unassembled WGS sequence"/>
</dbReference>
<evidence type="ECO:0000313" key="9">
    <source>
        <dbReference type="Proteomes" id="UP000186551"/>
    </source>
</evidence>
<comment type="similarity">
    <text evidence="2 6">Belongs to the class-I pyridoxal-phosphate-dependent aminotransferase family.</text>
</comment>
<dbReference type="InterPro" id="IPR015421">
    <property type="entry name" value="PyrdxlP-dep_Trfase_major"/>
</dbReference>
<accession>A0A1Q5PHD4</accession>
<dbReference type="Pfam" id="PF00155">
    <property type="entry name" value="Aminotran_1_2"/>
    <property type="match status" value="1"/>
</dbReference>
<keyword evidence="9" id="KW-1185">Reference proteome</keyword>
<dbReference type="GO" id="GO:0008483">
    <property type="term" value="F:transaminase activity"/>
    <property type="evidence" value="ECO:0007669"/>
    <property type="project" value="UniProtKB-KW"/>
</dbReference>
<evidence type="ECO:0000256" key="5">
    <source>
        <dbReference type="ARBA" id="ARBA00022898"/>
    </source>
</evidence>
<evidence type="ECO:0000259" key="7">
    <source>
        <dbReference type="Pfam" id="PF00155"/>
    </source>
</evidence>
<comment type="cofactor">
    <cofactor evidence="1 6">
        <name>pyridoxal 5'-phosphate</name>
        <dbReference type="ChEBI" id="CHEBI:597326"/>
    </cofactor>
</comment>
<dbReference type="GO" id="GO:0030170">
    <property type="term" value="F:pyridoxal phosphate binding"/>
    <property type="evidence" value="ECO:0007669"/>
    <property type="project" value="InterPro"/>
</dbReference>
<evidence type="ECO:0000256" key="6">
    <source>
        <dbReference type="RuleBase" id="RU000481"/>
    </source>
</evidence>
<dbReference type="InterPro" id="IPR015424">
    <property type="entry name" value="PyrdxlP-dep_Trfase"/>
</dbReference>
<name>A0A1Q5PHD4_9BACT</name>
<dbReference type="GO" id="GO:0006520">
    <property type="term" value="P:amino acid metabolic process"/>
    <property type="evidence" value="ECO:0007669"/>
    <property type="project" value="InterPro"/>
</dbReference>
<proteinExistence type="inferred from homology"/>
<keyword evidence="3 6" id="KW-0032">Aminotransferase</keyword>
<gene>
    <name evidence="8" type="ORF">A3841_11440</name>
</gene>
<organism evidence="8 9">
    <name type="scientific">Pontibacter flavimaris</name>
    <dbReference type="NCBI Taxonomy" id="1797110"/>
    <lineage>
        <taxon>Bacteria</taxon>
        <taxon>Pseudomonadati</taxon>
        <taxon>Bacteroidota</taxon>
        <taxon>Cytophagia</taxon>
        <taxon>Cytophagales</taxon>
        <taxon>Hymenobacteraceae</taxon>
        <taxon>Pontibacter</taxon>
    </lineage>
</organism>
<keyword evidence="5" id="KW-0663">Pyridoxal phosphate</keyword>
<evidence type="ECO:0000313" key="8">
    <source>
        <dbReference type="EMBL" id="OKL41640.1"/>
    </source>
</evidence>
<reference evidence="8 9" key="1">
    <citation type="submission" date="2016-03" db="EMBL/GenBank/DDBJ databases">
        <title>Genome sequence of Pontibacter sp. nov., of the family cytophagaceae, isolated from marine sediment of the Yellow Sea, China.</title>
        <authorList>
            <person name="Zhang G."/>
            <person name="Zhang R."/>
        </authorList>
    </citation>
    <scope>NUCLEOTIDE SEQUENCE [LARGE SCALE GENOMIC DNA]</scope>
    <source>
        <strain evidence="8 9">S10-8</strain>
    </source>
</reference>
<dbReference type="PANTHER" id="PTHR46383">
    <property type="entry name" value="ASPARTATE AMINOTRANSFERASE"/>
    <property type="match status" value="1"/>
</dbReference>
<dbReference type="InterPro" id="IPR004838">
    <property type="entry name" value="NHTrfase_class1_PyrdxlP-BS"/>
</dbReference>
<dbReference type="EMBL" id="LVWA01000003">
    <property type="protein sequence ID" value="OKL41640.1"/>
    <property type="molecule type" value="Genomic_DNA"/>
</dbReference>
<evidence type="ECO:0000256" key="4">
    <source>
        <dbReference type="ARBA" id="ARBA00022679"/>
    </source>
</evidence>
<dbReference type="PROSITE" id="PS00105">
    <property type="entry name" value="AA_TRANSFER_CLASS_1"/>
    <property type="match status" value="1"/>
</dbReference>
<dbReference type="Gene3D" id="3.90.1150.10">
    <property type="entry name" value="Aspartate Aminotransferase, domain 1"/>
    <property type="match status" value="1"/>
</dbReference>
<dbReference type="InterPro" id="IPR004839">
    <property type="entry name" value="Aminotransferase_I/II_large"/>
</dbReference>
<dbReference type="InterPro" id="IPR015422">
    <property type="entry name" value="PyrdxlP-dep_Trfase_small"/>
</dbReference>
<dbReference type="RefSeq" id="WP_073851051.1">
    <property type="nucleotide sequence ID" value="NZ_LVWA01000003.1"/>
</dbReference>
<dbReference type="STRING" id="1797110.A3841_11440"/>
<protein>
    <recommendedName>
        <fullName evidence="6">Aminotransferase</fullName>
        <ecNumber evidence="6">2.6.1.-</ecNumber>
    </recommendedName>
</protein>
<dbReference type="Gene3D" id="3.40.640.10">
    <property type="entry name" value="Type I PLP-dependent aspartate aminotransferase-like (Major domain)"/>
    <property type="match status" value="1"/>
</dbReference>
<feature type="domain" description="Aminotransferase class I/classII large" evidence="7">
    <location>
        <begin position="2"/>
        <end position="360"/>
    </location>
</feature>
<dbReference type="SUPFAM" id="SSF53383">
    <property type="entry name" value="PLP-dependent transferases"/>
    <property type="match status" value="1"/>
</dbReference>
<keyword evidence="4 6" id="KW-0808">Transferase</keyword>
<dbReference type="AlphaFoldDB" id="A0A1Q5PHD4"/>
<evidence type="ECO:0000256" key="1">
    <source>
        <dbReference type="ARBA" id="ARBA00001933"/>
    </source>
</evidence>